<dbReference type="Gene3D" id="3.80.10.10">
    <property type="entry name" value="Ribonuclease Inhibitor"/>
    <property type="match status" value="2"/>
</dbReference>
<dbReference type="SMART" id="SM00367">
    <property type="entry name" value="LRR_CC"/>
    <property type="match status" value="10"/>
</dbReference>
<accession>A0ABN7W007</accession>
<dbReference type="SUPFAM" id="SSF52047">
    <property type="entry name" value="RNI-like"/>
    <property type="match status" value="1"/>
</dbReference>
<evidence type="ECO:0000313" key="1">
    <source>
        <dbReference type="EMBL" id="CAG8809695.1"/>
    </source>
</evidence>
<dbReference type="Proteomes" id="UP000789901">
    <property type="component" value="Unassembled WGS sequence"/>
</dbReference>
<dbReference type="InterPro" id="IPR032675">
    <property type="entry name" value="LRR_dom_sf"/>
</dbReference>
<dbReference type="Pfam" id="PF13516">
    <property type="entry name" value="LRR_6"/>
    <property type="match status" value="4"/>
</dbReference>
<evidence type="ECO:0000313" key="2">
    <source>
        <dbReference type="Proteomes" id="UP000789901"/>
    </source>
</evidence>
<feature type="non-terminal residue" evidence="1">
    <location>
        <position position="1"/>
    </location>
</feature>
<sequence length="383" mass="43699">PVEFDDLVEFDDRIDDDASLYFGLCALAQFYGIGKKYDIQLKTFMGLLDIKIKPIYAPIVQYLKITRYYELSNKVIEKIIKIFSNIIYLDFKQSCGFDDTALIKISRAYSNLIYLSVFNNYALTNNSITKLAKACNKLQYLEIGWCGDITDKSIYKIVRSCYRLRHLGISGGKSCITDKSICEIPRFNSNIQSLKFNNCNRLTDVTIHTLVGSYLDLRKLDLSNCERITDIGIRQITQCHNLEHLALNSLEFLSNKTICIIAYSCPNIFHFNLEFCHVTDTAVEAIAQSCRSMEYLNIYGSEYITDSSISKIAKKCSYIQELELGYCELITDTAIKDIAHNLSNLKYLRLKYCVNISKDALDILDTLNPDLDIGGYYTIPSAL</sequence>
<gene>
    <name evidence="1" type="ORF">GMARGA_LOCUS24944</name>
</gene>
<organism evidence="1 2">
    <name type="scientific">Gigaspora margarita</name>
    <dbReference type="NCBI Taxonomy" id="4874"/>
    <lineage>
        <taxon>Eukaryota</taxon>
        <taxon>Fungi</taxon>
        <taxon>Fungi incertae sedis</taxon>
        <taxon>Mucoromycota</taxon>
        <taxon>Glomeromycotina</taxon>
        <taxon>Glomeromycetes</taxon>
        <taxon>Diversisporales</taxon>
        <taxon>Gigasporaceae</taxon>
        <taxon>Gigaspora</taxon>
    </lineage>
</organism>
<comment type="caution">
    <text evidence="1">The sequence shown here is derived from an EMBL/GenBank/DDBJ whole genome shotgun (WGS) entry which is preliminary data.</text>
</comment>
<dbReference type="InterPro" id="IPR001611">
    <property type="entry name" value="Leu-rich_rpt"/>
</dbReference>
<reference evidence="1 2" key="1">
    <citation type="submission" date="2021-06" db="EMBL/GenBank/DDBJ databases">
        <authorList>
            <person name="Kallberg Y."/>
            <person name="Tangrot J."/>
            <person name="Rosling A."/>
        </authorList>
    </citation>
    <scope>NUCLEOTIDE SEQUENCE [LARGE SCALE GENOMIC DNA]</scope>
    <source>
        <strain evidence="1 2">120-4 pot B 10/14</strain>
    </source>
</reference>
<dbReference type="PANTHER" id="PTHR13318:SF190">
    <property type="entry name" value="PARTNER OF PAIRED, ISOFORM B"/>
    <property type="match status" value="1"/>
</dbReference>
<keyword evidence="2" id="KW-1185">Reference proteome</keyword>
<proteinExistence type="predicted"/>
<name>A0ABN7W007_GIGMA</name>
<protein>
    <submittedName>
        <fullName evidence="1">23257_t:CDS:1</fullName>
    </submittedName>
</protein>
<dbReference type="InterPro" id="IPR006553">
    <property type="entry name" value="Leu-rich_rpt_Cys-con_subtyp"/>
</dbReference>
<dbReference type="EMBL" id="CAJVQB010026989">
    <property type="protein sequence ID" value="CAG8809695.1"/>
    <property type="molecule type" value="Genomic_DNA"/>
</dbReference>
<dbReference type="PANTHER" id="PTHR13318">
    <property type="entry name" value="PARTNER OF PAIRED, ISOFORM B-RELATED"/>
    <property type="match status" value="1"/>
</dbReference>